<dbReference type="Proteomes" id="UP001215280">
    <property type="component" value="Unassembled WGS sequence"/>
</dbReference>
<name>A0AAD7NIV7_9AGAR</name>
<gene>
    <name evidence="1" type="ORF">DFH07DRAFT_411702</name>
</gene>
<proteinExistence type="predicted"/>
<dbReference type="AlphaFoldDB" id="A0AAD7NIV7"/>
<evidence type="ECO:0000313" key="1">
    <source>
        <dbReference type="EMBL" id="KAJ7761883.1"/>
    </source>
</evidence>
<accession>A0AAD7NIV7</accession>
<protein>
    <submittedName>
        <fullName evidence="1">Uncharacterized protein</fullName>
    </submittedName>
</protein>
<comment type="caution">
    <text evidence="1">The sequence shown here is derived from an EMBL/GenBank/DDBJ whole genome shotgun (WGS) entry which is preliminary data.</text>
</comment>
<reference evidence="1" key="1">
    <citation type="submission" date="2023-03" db="EMBL/GenBank/DDBJ databases">
        <title>Massive genome expansion in bonnet fungi (Mycena s.s.) driven by repeated elements and novel gene families across ecological guilds.</title>
        <authorList>
            <consortium name="Lawrence Berkeley National Laboratory"/>
            <person name="Harder C.B."/>
            <person name="Miyauchi S."/>
            <person name="Viragh M."/>
            <person name="Kuo A."/>
            <person name="Thoen E."/>
            <person name="Andreopoulos B."/>
            <person name="Lu D."/>
            <person name="Skrede I."/>
            <person name="Drula E."/>
            <person name="Henrissat B."/>
            <person name="Morin E."/>
            <person name="Kohler A."/>
            <person name="Barry K."/>
            <person name="LaButti K."/>
            <person name="Morin E."/>
            <person name="Salamov A."/>
            <person name="Lipzen A."/>
            <person name="Mereny Z."/>
            <person name="Hegedus B."/>
            <person name="Baldrian P."/>
            <person name="Stursova M."/>
            <person name="Weitz H."/>
            <person name="Taylor A."/>
            <person name="Grigoriev I.V."/>
            <person name="Nagy L.G."/>
            <person name="Martin F."/>
            <person name="Kauserud H."/>
        </authorList>
    </citation>
    <scope>NUCLEOTIDE SEQUENCE</scope>
    <source>
        <strain evidence="1">CBHHK188m</strain>
    </source>
</reference>
<evidence type="ECO:0000313" key="2">
    <source>
        <dbReference type="Proteomes" id="UP001215280"/>
    </source>
</evidence>
<organism evidence="1 2">
    <name type="scientific">Mycena maculata</name>
    <dbReference type="NCBI Taxonomy" id="230809"/>
    <lineage>
        <taxon>Eukaryota</taxon>
        <taxon>Fungi</taxon>
        <taxon>Dikarya</taxon>
        <taxon>Basidiomycota</taxon>
        <taxon>Agaricomycotina</taxon>
        <taxon>Agaricomycetes</taxon>
        <taxon>Agaricomycetidae</taxon>
        <taxon>Agaricales</taxon>
        <taxon>Marasmiineae</taxon>
        <taxon>Mycenaceae</taxon>
        <taxon>Mycena</taxon>
    </lineage>
</organism>
<keyword evidence="2" id="KW-1185">Reference proteome</keyword>
<dbReference type="EMBL" id="JARJLG010000044">
    <property type="protein sequence ID" value="KAJ7761883.1"/>
    <property type="molecule type" value="Genomic_DNA"/>
</dbReference>
<sequence length="224" mass="25252">MAFPPTRFTLLFLELMNRLEPKFIIIGSKESLLFNLVRFQRNYVPAIRQERNRNLMTLGGRPLGRCGLPVALYSSQLAALTEAFTDLKVREAPSAWILQQAQELIRLSLAFYNSEGEREDAIRPVIDRVFPGAKWRRRLASGSAKPEAMWDGQVFELKNERGSSGDPTAQIIADYEKIVDSVDPSKPDDVCPKSLPCSSSIPLLNLKCARLSTPTSLRWITCLR</sequence>